<evidence type="ECO:0000256" key="2">
    <source>
        <dbReference type="ARBA" id="ARBA00022859"/>
    </source>
</evidence>
<keyword evidence="1" id="KW-0399">Innate immunity</keyword>
<sequence length="239" mass="28064">MSYGSLPSHHRNNLLLHVESHRYSENQVIIETTPLIAISSYRERLRNNETVFIDWKLSVLIAFFVCGIFIGFHLLFVEYNENTPNFPYYHIDLSTWYHESKTMNLTKLNLPVKNLIILQTQSGDCSTIRSCSMLINSMITNDLYDIKYNYMINNIGECYEIRGFKFVSGFTNYSINNESVVLALTGNYTIYQLNEIDAFISEAIRNKQLIKDFKIYGVQNNFFELYDSLKKKKEWKGYL</sequence>
<comment type="caution">
    <text evidence="5">The sequence shown here is derived from an EMBL/GenBank/DDBJ whole genome shotgun (WGS) entry which is preliminary data.</text>
</comment>
<dbReference type="SMART" id="SM00701">
    <property type="entry name" value="PGRP"/>
    <property type="match status" value="1"/>
</dbReference>
<proteinExistence type="predicted"/>
<dbReference type="OrthoDB" id="7939567at2759"/>
<dbReference type="GO" id="GO:0045087">
    <property type="term" value="P:innate immune response"/>
    <property type="evidence" value="ECO:0007669"/>
    <property type="project" value="UniProtKB-KW"/>
</dbReference>
<feature type="transmembrane region" description="Helical" evidence="3">
    <location>
        <begin position="57"/>
        <end position="77"/>
    </location>
</feature>
<dbReference type="GO" id="GO:0008270">
    <property type="term" value="F:zinc ion binding"/>
    <property type="evidence" value="ECO:0007669"/>
    <property type="project" value="InterPro"/>
</dbReference>
<keyword evidence="3" id="KW-0812">Transmembrane</keyword>
<gene>
    <name evidence="5" type="ORF">PVAND_004897</name>
</gene>
<dbReference type="PANTHER" id="PTHR11022:SF41">
    <property type="entry name" value="PEPTIDOGLYCAN-RECOGNITION PROTEIN LC-RELATED"/>
    <property type="match status" value="1"/>
</dbReference>
<organism evidence="5 6">
    <name type="scientific">Polypedilum vanderplanki</name>
    <name type="common">Sleeping chironomid midge</name>
    <dbReference type="NCBI Taxonomy" id="319348"/>
    <lineage>
        <taxon>Eukaryota</taxon>
        <taxon>Metazoa</taxon>
        <taxon>Ecdysozoa</taxon>
        <taxon>Arthropoda</taxon>
        <taxon>Hexapoda</taxon>
        <taxon>Insecta</taxon>
        <taxon>Pterygota</taxon>
        <taxon>Neoptera</taxon>
        <taxon>Endopterygota</taxon>
        <taxon>Diptera</taxon>
        <taxon>Nematocera</taxon>
        <taxon>Chironomoidea</taxon>
        <taxon>Chironomidae</taxon>
        <taxon>Chironominae</taxon>
        <taxon>Polypedilum</taxon>
        <taxon>Polypedilum</taxon>
    </lineage>
</organism>
<feature type="domain" description="Peptidoglycan recognition protein family" evidence="4">
    <location>
        <begin position="88"/>
        <end position="221"/>
    </location>
</feature>
<dbReference type="SUPFAM" id="SSF55846">
    <property type="entry name" value="N-acetylmuramoyl-L-alanine amidase-like"/>
    <property type="match status" value="1"/>
</dbReference>
<dbReference type="Gene3D" id="3.40.80.10">
    <property type="entry name" value="Peptidoglycan recognition protein-like"/>
    <property type="match status" value="1"/>
</dbReference>
<dbReference type="InterPro" id="IPR015510">
    <property type="entry name" value="PGRP"/>
</dbReference>
<evidence type="ECO:0000256" key="3">
    <source>
        <dbReference type="SAM" id="Phobius"/>
    </source>
</evidence>
<keyword evidence="3" id="KW-1133">Transmembrane helix</keyword>
<dbReference type="EMBL" id="JADBJN010000002">
    <property type="protein sequence ID" value="KAG5674953.1"/>
    <property type="molecule type" value="Genomic_DNA"/>
</dbReference>
<evidence type="ECO:0000313" key="5">
    <source>
        <dbReference type="EMBL" id="KAG5674953.1"/>
    </source>
</evidence>
<keyword evidence="2" id="KW-0391">Immunity</keyword>
<dbReference type="Proteomes" id="UP001107558">
    <property type="component" value="Chromosome 2"/>
</dbReference>
<dbReference type="GO" id="GO:0009253">
    <property type="term" value="P:peptidoglycan catabolic process"/>
    <property type="evidence" value="ECO:0007669"/>
    <property type="project" value="InterPro"/>
</dbReference>
<keyword evidence="3" id="KW-0472">Membrane</keyword>
<evidence type="ECO:0000256" key="1">
    <source>
        <dbReference type="ARBA" id="ARBA00022588"/>
    </source>
</evidence>
<evidence type="ECO:0000259" key="4">
    <source>
        <dbReference type="SMART" id="SM00701"/>
    </source>
</evidence>
<dbReference type="InterPro" id="IPR006619">
    <property type="entry name" value="PGRP_domain_met/bac"/>
</dbReference>
<protein>
    <recommendedName>
        <fullName evidence="4">Peptidoglycan recognition protein family domain-containing protein</fullName>
    </recommendedName>
</protein>
<keyword evidence="6" id="KW-1185">Reference proteome</keyword>
<name>A0A9J6BY99_POLVA</name>
<dbReference type="GO" id="GO:0008745">
    <property type="term" value="F:N-acetylmuramoyl-L-alanine amidase activity"/>
    <property type="evidence" value="ECO:0007669"/>
    <property type="project" value="InterPro"/>
</dbReference>
<dbReference type="PANTHER" id="PTHR11022">
    <property type="entry name" value="PEPTIDOGLYCAN RECOGNITION PROTEIN"/>
    <property type="match status" value="1"/>
</dbReference>
<reference evidence="5" key="1">
    <citation type="submission" date="2021-03" db="EMBL/GenBank/DDBJ databases">
        <title>Chromosome level genome of the anhydrobiotic midge Polypedilum vanderplanki.</title>
        <authorList>
            <person name="Yoshida Y."/>
            <person name="Kikawada T."/>
            <person name="Gusev O."/>
        </authorList>
    </citation>
    <scope>NUCLEOTIDE SEQUENCE</scope>
    <source>
        <strain evidence="5">NIAS01</strain>
        <tissue evidence="5">Whole body or cell culture</tissue>
    </source>
</reference>
<dbReference type="InterPro" id="IPR036505">
    <property type="entry name" value="Amidase/PGRP_sf"/>
</dbReference>
<accession>A0A9J6BY99</accession>
<evidence type="ECO:0000313" key="6">
    <source>
        <dbReference type="Proteomes" id="UP001107558"/>
    </source>
</evidence>
<dbReference type="AlphaFoldDB" id="A0A9J6BY99"/>